<dbReference type="FunFam" id="3.65.10.10:FF:000001">
    <property type="entry name" value="UDP-N-acetylglucosamine 1-carboxyvinyltransferase"/>
    <property type="match status" value="1"/>
</dbReference>
<comment type="subcellular location">
    <subcellularLocation>
        <location evidence="1 12">Cytoplasm</location>
    </subcellularLocation>
</comment>
<keyword evidence="12" id="KW-0670">Pyruvate</keyword>
<evidence type="ECO:0000256" key="7">
    <source>
        <dbReference type="ARBA" id="ARBA00022984"/>
    </source>
</evidence>
<keyword evidence="3 12" id="KW-0963">Cytoplasm</keyword>
<evidence type="ECO:0000256" key="9">
    <source>
        <dbReference type="ARBA" id="ARBA00023316"/>
    </source>
</evidence>
<keyword evidence="9 12" id="KW-0961">Cell wall biogenesis/degradation</keyword>
<dbReference type="GO" id="GO:0071555">
    <property type="term" value="P:cell wall organization"/>
    <property type="evidence" value="ECO:0007669"/>
    <property type="project" value="UniProtKB-KW"/>
</dbReference>
<dbReference type="GO" id="GO:0005737">
    <property type="term" value="C:cytoplasm"/>
    <property type="evidence" value="ECO:0007669"/>
    <property type="project" value="UniProtKB-SubCell"/>
</dbReference>
<comment type="catalytic activity">
    <reaction evidence="11 12">
        <text>phosphoenolpyruvate + UDP-N-acetyl-alpha-D-glucosamine = UDP-N-acetyl-3-O-(1-carboxyvinyl)-alpha-D-glucosamine + phosphate</text>
        <dbReference type="Rhea" id="RHEA:18681"/>
        <dbReference type="ChEBI" id="CHEBI:43474"/>
        <dbReference type="ChEBI" id="CHEBI:57705"/>
        <dbReference type="ChEBI" id="CHEBI:58702"/>
        <dbReference type="ChEBI" id="CHEBI:68483"/>
        <dbReference type="EC" id="2.5.1.7"/>
    </reaction>
</comment>
<dbReference type="GO" id="GO:0009252">
    <property type="term" value="P:peptidoglycan biosynthetic process"/>
    <property type="evidence" value="ECO:0007669"/>
    <property type="project" value="UniProtKB-UniRule"/>
</dbReference>
<feature type="domain" description="Enolpyruvate transferase" evidence="13">
    <location>
        <begin position="8"/>
        <end position="409"/>
    </location>
</feature>
<dbReference type="SUPFAM" id="SSF55205">
    <property type="entry name" value="EPT/RTPC-like"/>
    <property type="match status" value="1"/>
</dbReference>
<dbReference type="PANTHER" id="PTHR43783">
    <property type="entry name" value="UDP-N-ACETYLGLUCOSAMINE 1-CARBOXYVINYLTRANSFERASE"/>
    <property type="match status" value="1"/>
</dbReference>
<evidence type="ECO:0000256" key="8">
    <source>
        <dbReference type="ARBA" id="ARBA00023306"/>
    </source>
</evidence>
<dbReference type="GO" id="GO:0008360">
    <property type="term" value="P:regulation of cell shape"/>
    <property type="evidence" value="ECO:0007669"/>
    <property type="project" value="UniProtKB-KW"/>
</dbReference>
<feature type="binding site" evidence="12">
    <location>
        <begin position="22"/>
        <end position="23"/>
    </location>
    <ligand>
        <name>phosphoenolpyruvate</name>
        <dbReference type="ChEBI" id="CHEBI:58702"/>
    </ligand>
</feature>
<evidence type="ECO:0000313" key="14">
    <source>
        <dbReference type="EMBL" id="STP11442.1"/>
    </source>
</evidence>
<keyword evidence="6 12" id="KW-0133">Cell shape</keyword>
<dbReference type="InterPro" id="IPR036968">
    <property type="entry name" value="Enolpyruvate_Tfrase_sf"/>
</dbReference>
<evidence type="ECO:0000256" key="4">
    <source>
        <dbReference type="ARBA" id="ARBA00022618"/>
    </source>
</evidence>
<dbReference type="InterPro" id="IPR005750">
    <property type="entry name" value="UDP_GlcNAc_COvinyl_MurA"/>
</dbReference>
<sequence length="421" mass="45232">MDFLQIHKTPKIQGSISISGAKNSALPILAATLLSKNEVTISNLPDVADVKTLAKLLEHLGVNLEWLNPNTLKAQAQNIVHTKAIYDIVRKMRASILVLGPLLARFGHCEVSLPGGCAIGARPVDLHIKAMEKMGATIQIKGGYIIAEAKGGLKGADILFDKITVTGSENVIMAAALAQGTTRIINAAKEPEVVQLCEILAQSGIKIAGIGTNELVIEGNGGELLDFNPIEVIPDRIEAGTYLCAAAITNSSITLERVQNTHLGAITDKLEEIGFSFNKHDTSLTILPAQKLKPFEIITTEYPGFPTDMQAQFMALATQCEGTSVIEERLFENRFMHVSELQRLGADISLKGNHATIKGISPLVGADVMATDLRASSALIVAALVSEGATNIHRIYHLDRGYEQIEKKLLNLGVNITRLKG</sequence>
<evidence type="ECO:0000256" key="2">
    <source>
        <dbReference type="ARBA" id="ARBA00004752"/>
    </source>
</evidence>
<dbReference type="InterPro" id="IPR013792">
    <property type="entry name" value="RNA3'P_cycl/enolpyr_Trfase_a/b"/>
</dbReference>
<feature type="binding site" evidence="12">
    <location>
        <position position="93"/>
    </location>
    <ligand>
        <name>UDP-N-acetyl-alpha-D-glucosamine</name>
        <dbReference type="ChEBI" id="CHEBI:57705"/>
    </ligand>
</feature>
<dbReference type="NCBIfam" id="NF006873">
    <property type="entry name" value="PRK09369.1"/>
    <property type="match status" value="1"/>
</dbReference>
<evidence type="ECO:0000256" key="1">
    <source>
        <dbReference type="ARBA" id="ARBA00004496"/>
    </source>
</evidence>
<dbReference type="NCBIfam" id="TIGR01072">
    <property type="entry name" value="murA"/>
    <property type="match status" value="1"/>
</dbReference>
<keyword evidence="7 12" id="KW-0573">Peptidoglycan synthesis</keyword>
<dbReference type="Pfam" id="PF00275">
    <property type="entry name" value="EPSP_synthase"/>
    <property type="match status" value="1"/>
</dbReference>
<evidence type="ECO:0000259" key="13">
    <source>
        <dbReference type="Pfam" id="PF00275"/>
    </source>
</evidence>
<evidence type="ECO:0000256" key="6">
    <source>
        <dbReference type="ARBA" id="ARBA00022960"/>
    </source>
</evidence>
<evidence type="ECO:0000256" key="10">
    <source>
        <dbReference type="ARBA" id="ARBA00038367"/>
    </source>
</evidence>
<dbReference type="CDD" id="cd01555">
    <property type="entry name" value="UdpNAET"/>
    <property type="match status" value="1"/>
</dbReference>
<feature type="binding site" evidence="12">
    <location>
        <position position="308"/>
    </location>
    <ligand>
        <name>UDP-N-acetyl-alpha-D-glucosamine</name>
        <dbReference type="ChEBI" id="CHEBI:57705"/>
    </ligand>
</feature>
<reference evidence="14 15" key="1">
    <citation type="submission" date="2018-06" db="EMBL/GenBank/DDBJ databases">
        <authorList>
            <consortium name="Pathogen Informatics"/>
            <person name="Doyle S."/>
        </authorList>
    </citation>
    <scope>NUCLEOTIDE SEQUENCE [LARGE SCALE GENOMIC DNA]</scope>
    <source>
        <strain evidence="14 15">NCTC12219</strain>
    </source>
</reference>
<dbReference type="GO" id="GO:0019277">
    <property type="term" value="P:UDP-N-acetylgalactosamine biosynthetic process"/>
    <property type="evidence" value="ECO:0007669"/>
    <property type="project" value="InterPro"/>
</dbReference>
<dbReference type="EC" id="2.5.1.7" evidence="12"/>
<evidence type="ECO:0000313" key="15">
    <source>
        <dbReference type="Proteomes" id="UP000255103"/>
    </source>
</evidence>
<protein>
    <recommendedName>
        <fullName evidence="12">UDP-N-acetylglucosamine 1-carboxyvinyltransferase</fullName>
        <ecNumber evidence="12">2.5.1.7</ecNumber>
    </recommendedName>
    <alternativeName>
        <fullName evidence="12">Enoylpyruvate transferase</fullName>
    </alternativeName>
    <alternativeName>
        <fullName evidence="12">UDP-N-acetylglucosamine enolpyruvyl transferase</fullName>
        <shortName evidence="12">EPT</shortName>
    </alternativeName>
</protein>
<dbReference type="Gene3D" id="3.65.10.10">
    <property type="entry name" value="Enolpyruvate transferase domain"/>
    <property type="match status" value="2"/>
</dbReference>
<feature type="binding site" evidence="12">
    <location>
        <begin position="122"/>
        <end position="126"/>
    </location>
    <ligand>
        <name>UDP-N-acetyl-alpha-D-glucosamine</name>
        <dbReference type="ChEBI" id="CHEBI:57705"/>
    </ligand>
</feature>
<dbReference type="GO" id="GO:0051301">
    <property type="term" value="P:cell division"/>
    <property type="evidence" value="ECO:0007669"/>
    <property type="project" value="UniProtKB-KW"/>
</dbReference>
<organism evidence="14 15">
    <name type="scientific">Helicobacter cinaedi</name>
    <dbReference type="NCBI Taxonomy" id="213"/>
    <lineage>
        <taxon>Bacteria</taxon>
        <taxon>Pseudomonadati</taxon>
        <taxon>Campylobacterota</taxon>
        <taxon>Epsilonproteobacteria</taxon>
        <taxon>Campylobacterales</taxon>
        <taxon>Helicobacteraceae</taxon>
        <taxon>Helicobacter</taxon>
    </lineage>
</organism>
<dbReference type="EMBL" id="UGHX01000001">
    <property type="protein sequence ID" value="STP11442.1"/>
    <property type="molecule type" value="Genomic_DNA"/>
</dbReference>
<comment type="caution">
    <text evidence="12">Lacks conserved residue(s) required for the propagation of feature annotation.</text>
</comment>
<name>A0A377JW68_9HELI</name>
<dbReference type="PANTHER" id="PTHR43783:SF1">
    <property type="entry name" value="UDP-N-ACETYLGLUCOSAMINE 1-CARBOXYVINYLTRANSFERASE"/>
    <property type="match status" value="1"/>
</dbReference>
<comment type="similarity">
    <text evidence="10 12">Belongs to the EPSP synthase family. MurA subfamily.</text>
</comment>
<dbReference type="RefSeq" id="WP_115722042.1">
    <property type="nucleotide sequence ID" value="NZ_UGHX01000001.1"/>
</dbReference>
<dbReference type="HAMAP" id="MF_00111">
    <property type="entry name" value="MurA"/>
    <property type="match status" value="1"/>
</dbReference>
<evidence type="ECO:0000256" key="3">
    <source>
        <dbReference type="ARBA" id="ARBA00022490"/>
    </source>
</evidence>
<dbReference type="GO" id="GO:0008760">
    <property type="term" value="F:UDP-N-acetylglucosamine 1-carboxyvinyltransferase activity"/>
    <property type="evidence" value="ECO:0007669"/>
    <property type="project" value="UniProtKB-UniRule"/>
</dbReference>
<feature type="active site" description="Proton donor" evidence="12">
    <location>
        <position position="117"/>
    </location>
</feature>
<feature type="binding site" evidence="12">
    <location>
        <position position="330"/>
    </location>
    <ligand>
        <name>UDP-N-acetyl-alpha-D-glucosamine</name>
        <dbReference type="ChEBI" id="CHEBI:57705"/>
    </ligand>
</feature>
<evidence type="ECO:0000256" key="11">
    <source>
        <dbReference type="ARBA" id="ARBA00047527"/>
    </source>
</evidence>
<feature type="modified residue" description="2-(S-cysteinyl)pyruvic acid O-phosphothioketal" evidence="12">
    <location>
        <position position="117"/>
    </location>
</feature>
<comment type="pathway">
    <text evidence="2 12">Cell wall biogenesis; peptidoglycan biosynthesis.</text>
</comment>
<dbReference type="AlphaFoldDB" id="A0A377JW68"/>
<comment type="function">
    <text evidence="12">Cell wall formation. Adds enolpyruvyl to UDP-N-acetylglucosamine.</text>
</comment>
<evidence type="ECO:0000256" key="12">
    <source>
        <dbReference type="HAMAP-Rule" id="MF_00111"/>
    </source>
</evidence>
<dbReference type="Proteomes" id="UP000255103">
    <property type="component" value="Unassembled WGS sequence"/>
</dbReference>
<evidence type="ECO:0000256" key="5">
    <source>
        <dbReference type="ARBA" id="ARBA00022679"/>
    </source>
</evidence>
<dbReference type="InterPro" id="IPR001986">
    <property type="entry name" value="Enolpyruvate_Tfrase_dom"/>
</dbReference>
<keyword evidence="4 12" id="KW-0132">Cell division</keyword>
<accession>A0A377JW68</accession>
<proteinExistence type="inferred from homology"/>
<gene>
    <name evidence="12 14" type="primary">murA</name>
    <name evidence="14" type="ORF">NCTC12219_01334</name>
</gene>
<keyword evidence="8 12" id="KW-0131">Cell cycle</keyword>
<dbReference type="UniPathway" id="UPA00219"/>
<dbReference type="InterPro" id="IPR050068">
    <property type="entry name" value="MurA_subfamily"/>
</dbReference>
<keyword evidence="5 12" id="KW-0808">Transferase</keyword>